<evidence type="ECO:0000256" key="2">
    <source>
        <dbReference type="ARBA" id="ARBA00022448"/>
    </source>
</evidence>
<evidence type="ECO:0000313" key="12">
    <source>
        <dbReference type="EMBL" id="PJA40448.1"/>
    </source>
</evidence>
<evidence type="ECO:0000256" key="3">
    <source>
        <dbReference type="ARBA" id="ARBA00022475"/>
    </source>
</evidence>
<dbReference type="GO" id="GO:0015031">
    <property type="term" value="P:protein transport"/>
    <property type="evidence" value="ECO:0007669"/>
    <property type="project" value="UniProtKB-KW"/>
</dbReference>
<keyword evidence="7 10" id="KW-0472">Membrane</keyword>
<evidence type="ECO:0000256" key="9">
    <source>
        <dbReference type="RuleBase" id="RU003945"/>
    </source>
</evidence>
<feature type="transmembrane region" description="Helical" evidence="10">
    <location>
        <begin position="202"/>
        <end position="223"/>
    </location>
</feature>
<dbReference type="Pfam" id="PF02096">
    <property type="entry name" value="60KD_IMP"/>
    <property type="match status" value="1"/>
</dbReference>
<comment type="similarity">
    <text evidence="9">Belongs to the OXA1/ALB3/YidC family.</text>
</comment>
<evidence type="ECO:0000256" key="10">
    <source>
        <dbReference type="SAM" id="Phobius"/>
    </source>
</evidence>
<evidence type="ECO:0000256" key="5">
    <source>
        <dbReference type="ARBA" id="ARBA00022927"/>
    </source>
</evidence>
<evidence type="ECO:0000256" key="7">
    <source>
        <dbReference type="ARBA" id="ARBA00023136"/>
    </source>
</evidence>
<evidence type="ECO:0000256" key="1">
    <source>
        <dbReference type="ARBA" id="ARBA00004651"/>
    </source>
</evidence>
<proteinExistence type="inferred from homology"/>
<evidence type="ECO:0000259" key="11">
    <source>
        <dbReference type="Pfam" id="PF02096"/>
    </source>
</evidence>
<dbReference type="InterPro" id="IPR001708">
    <property type="entry name" value="YidC/ALB3/OXA1/COX18"/>
</dbReference>
<dbReference type="GO" id="GO:0032977">
    <property type="term" value="F:membrane insertase activity"/>
    <property type="evidence" value="ECO:0007669"/>
    <property type="project" value="InterPro"/>
</dbReference>
<dbReference type="PANTHER" id="PTHR12428">
    <property type="entry name" value="OXA1"/>
    <property type="match status" value="1"/>
</dbReference>
<dbReference type="EMBL" id="PFWY01000097">
    <property type="protein sequence ID" value="PJA40448.1"/>
    <property type="molecule type" value="Genomic_DNA"/>
</dbReference>
<dbReference type="GO" id="GO:0051205">
    <property type="term" value="P:protein insertion into membrane"/>
    <property type="evidence" value="ECO:0007669"/>
    <property type="project" value="TreeGrafter"/>
</dbReference>
<dbReference type="CDD" id="cd20070">
    <property type="entry name" value="5TM_YidC_Alb3"/>
    <property type="match status" value="1"/>
</dbReference>
<keyword evidence="8" id="KW-0143">Chaperone</keyword>
<organism evidence="12 13">
    <name type="scientific">candidate division WWE3 bacterium CG_4_9_14_3_um_filter_34_6</name>
    <dbReference type="NCBI Taxonomy" id="1975079"/>
    <lineage>
        <taxon>Bacteria</taxon>
        <taxon>Katanobacteria</taxon>
    </lineage>
</organism>
<dbReference type="InterPro" id="IPR047196">
    <property type="entry name" value="YidC_ALB_C"/>
</dbReference>
<keyword evidence="5" id="KW-0653">Protein transport</keyword>
<keyword evidence="4 9" id="KW-0812">Transmembrane</keyword>
<name>A0A2M7X2U2_UNCKA</name>
<comment type="caution">
    <text evidence="12">The sequence shown here is derived from an EMBL/GenBank/DDBJ whole genome shotgun (WGS) entry which is preliminary data.</text>
</comment>
<dbReference type="GO" id="GO:0005886">
    <property type="term" value="C:plasma membrane"/>
    <property type="evidence" value="ECO:0007669"/>
    <property type="project" value="UniProtKB-SubCell"/>
</dbReference>
<gene>
    <name evidence="12" type="ORF">CO178_02125</name>
</gene>
<comment type="subcellular location">
    <subcellularLocation>
        <location evidence="1">Cell membrane</location>
        <topology evidence="1">Multi-pass membrane protein</topology>
    </subcellularLocation>
    <subcellularLocation>
        <location evidence="9">Membrane</location>
        <topology evidence="9">Multi-pass membrane protein</topology>
    </subcellularLocation>
</comment>
<sequence>MIIFSQLWDTLLYVPILNLLVGFYHVLFQNLGLSIIAMTVAIKAVTFPLTKPSIEVAKKQKGLQPEIAKLKKKFKNKQVFAQKQMELFKKNGINPMAGCLPQIIQFLIIIALYSVFTNLLSGNGVMISSVNDKLYNWDYLKFAQDAVLNTKFLYLNLSKPDQFYILPVLSAAAQFFLSKYMMKSTVGMKTAVKDTPDKKDDIMYNMQGQMAYMMPIMTLVIGVSLPSGLILYWFISTVLMILQYVLIFRKSKKVEN</sequence>
<keyword evidence="2" id="KW-0813">Transport</keyword>
<evidence type="ECO:0000256" key="6">
    <source>
        <dbReference type="ARBA" id="ARBA00022989"/>
    </source>
</evidence>
<accession>A0A2M7X2U2</accession>
<feature type="transmembrane region" description="Helical" evidence="10">
    <location>
        <begin position="229"/>
        <end position="248"/>
    </location>
</feature>
<keyword evidence="3" id="KW-1003">Cell membrane</keyword>
<evidence type="ECO:0000313" key="13">
    <source>
        <dbReference type="Proteomes" id="UP000230683"/>
    </source>
</evidence>
<feature type="domain" description="Membrane insertase YidC/Oxa/ALB C-terminal" evidence="11">
    <location>
        <begin position="32"/>
        <end position="247"/>
    </location>
</feature>
<dbReference type="Proteomes" id="UP000230683">
    <property type="component" value="Unassembled WGS sequence"/>
</dbReference>
<evidence type="ECO:0000256" key="4">
    <source>
        <dbReference type="ARBA" id="ARBA00022692"/>
    </source>
</evidence>
<dbReference type="InterPro" id="IPR028055">
    <property type="entry name" value="YidC/Oxa/ALB_C"/>
</dbReference>
<reference evidence="13" key="1">
    <citation type="submission" date="2017-09" db="EMBL/GenBank/DDBJ databases">
        <title>Depth-based differentiation of microbial function through sediment-hosted aquifers and enrichment of novel symbionts in the deep terrestrial subsurface.</title>
        <authorList>
            <person name="Probst A.J."/>
            <person name="Ladd B."/>
            <person name="Jarett J.K."/>
            <person name="Geller-Mcgrath D.E."/>
            <person name="Sieber C.M.K."/>
            <person name="Emerson J.B."/>
            <person name="Anantharaman K."/>
            <person name="Thomas B.C."/>
            <person name="Malmstrom R."/>
            <person name="Stieglmeier M."/>
            <person name="Klingl A."/>
            <person name="Woyke T."/>
            <person name="Ryan C.M."/>
            <person name="Banfield J.F."/>
        </authorList>
    </citation>
    <scope>NUCLEOTIDE SEQUENCE [LARGE SCALE GENOMIC DNA]</scope>
</reference>
<dbReference type="NCBIfam" id="TIGR03592">
    <property type="entry name" value="yidC_oxa1_cterm"/>
    <property type="match status" value="1"/>
</dbReference>
<evidence type="ECO:0000256" key="8">
    <source>
        <dbReference type="ARBA" id="ARBA00023186"/>
    </source>
</evidence>
<feature type="transmembrane region" description="Helical" evidence="10">
    <location>
        <begin position="163"/>
        <end position="181"/>
    </location>
</feature>
<protein>
    <recommendedName>
        <fullName evidence="11">Membrane insertase YidC/Oxa/ALB C-terminal domain-containing protein</fullName>
    </recommendedName>
</protein>
<dbReference type="AlphaFoldDB" id="A0A2M7X2U2"/>
<dbReference type="PANTHER" id="PTHR12428:SF65">
    <property type="entry name" value="CYTOCHROME C OXIDASE ASSEMBLY PROTEIN COX18, MITOCHONDRIAL"/>
    <property type="match status" value="1"/>
</dbReference>
<keyword evidence="6 10" id="KW-1133">Transmembrane helix</keyword>